<feature type="compositionally biased region" description="Low complexity" evidence="3">
    <location>
        <begin position="166"/>
        <end position="210"/>
    </location>
</feature>
<feature type="region of interest" description="Disordered" evidence="3">
    <location>
        <begin position="108"/>
        <end position="211"/>
    </location>
</feature>
<dbReference type="InterPro" id="IPR017871">
    <property type="entry name" value="ABC_transporter-like_CS"/>
</dbReference>
<dbReference type="GO" id="GO:0016887">
    <property type="term" value="F:ATP hydrolysis activity"/>
    <property type="evidence" value="ECO:0007669"/>
    <property type="project" value="InterPro"/>
</dbReference>
<dbReference type="PANTHER" id="PTHR43204:SF1">
    <property type="entry name" value="ABC TRANSPORTER I FAMILY MEMBER 6, CHLOROPLASTIC"/>
    <property type="match status" value="1"/>
</dbReference>
<feature type="compositionally biased region" description="Polar residues" evidence="3">
    <location>
        <begin position="127"/>
        <end position="138"/>
    </location>
</feature>
<evidence type="ECO:0000256" key="1">
    <source>
        <dbReference type="ARBA" id="ARBA00022741"/>
    </source>
</evidence>
<dbReference type="OrthoDB" id="6500128at2759"/>
<feature type="domain" description="ABC transporter" evidence="5">
    <location>
        <begin position="260"/>
        <end position="414"/>
    </location>
</feature>
<reference evidence="6" key="1">
    <citation type="submission" date="2013-10" db="EMBL/GenBank/DDBJ databases">
        <title>Genomic analysis of the causative agents of coccidiosis in chickens.</title>
        <authorList>
            <person name="Reid A.J."/>
            <person name="Blake D."/>
            <person name="Billington K."/>
            <person name="Browne H."/>
            <person name="Dunn M."/>
            <person name="Hung S."/>
            <person name="Kawahara F."/>
            <person name="Miranda-Saavedra D."/>
            <person name="Mourier T."/>
            <person name="Nagra H."/>
            <person name="Otto T.D."/>
            <person name="Rawlings N."/>
            <person name="Sanchez A."/>
            <person name="Sanders M."/>
            <person name="Subramaniam C."/>
            <person name="Tay Y."/>
            <person name="Dear P."/>
            <person name="Doerig C."/>
            <person name="Gruber A."/>
            <person name="Parkinson J."/>
            <person name="Shirley M."/>
            <person name="Wan K.L."/>
            <person name="Berriman M."/>
            <person name="Tomley F."/>
            <person name="Pain A."/>
        </authorList>
    </citation>
    <scope>NUCLEOTIDE SEQUENCE</scope>
    <source>
        <strain evidence="6">Houghton</strain>
    </source>
</reference>
<dbReference type="GO" id="GO:0005524">
    <property type="term" value="F:ATP binding"/>
    <property type="evidence" value="ECO:0007669"/>
    <property type="project" value="UniProtKB-KW"/>
</dbReference>
<keyword evidence="2" id="KW-0067">ATP-binding</keyword>
<dbReference type="RefSeq" id="XP_013248799.1">
    <property type="nucleotide sequence ID" value="XM_013393345.1"/>
</dbReference>
<dbReference type="Pfam" id="PF00005">
    <property type="entry name" value="ABC_tran"/>
    <property type="match status" value="1"/>
</dbReference>
<dbReference type="EMBL" id="HG671662">
    <property type="protein sequence ID" value="CDI81492.1"/>
    <property type="molecule type" value="Genomic_DNA"/>
</dbReference>
<evidence type="ECO:0000259" key="5">
    <source>
        <dbReference type="Pfam" id="PF00005"/>
    </source>
</evidence>
<reference evidence="6" key="2">
    <citation type="submission" date="2013-10" db="EMBL/GenBank/DDBJ databases">
        <authorList>
            <person name="Aslett M."/>
        </authorList>
    </citation>
    <scope>NUCLEOTIDE SEQUENCE</scope>
    <source>
        <strain evidence="6">Houghton</strain>
    </source>
</reference>
<evidence type="ECO:0000313" key="7">
    <source>
        <dbReference type="Proteomes" id="UP000018050"/>
    </source>
</evidence>
<keyword evidence="7" id="KW-1185">Reference proteome</keyword>
<keyword evidence="4" id="KW-0732">Signal</keyword>
<evidence type="ECO:0000256" key="4">
    <source>
        <dbReference type="SAM" id="SignalP"/>
    </source>
</evidence>
<dbReference type="AlphaFoldDB" id="U6GPH4"/>
<dbReference type="Gene3D" id="3.40.50.300">
    <property type="entry name" value="P-loop containing nucleotide triphosphate hydrolases"/>
    <property type="match status" value="1"/>
</dbReference>
<name>U6GPH4_EIMAC</name>
<feature type="chain" id="PRO_5004671457" evidence="4">
    <location>
        <begin position="30"/>
        <end position="434"/>
    </location>
</feature>
<dbReference type="VEuPathDB" id="ToxoDB:EAH_00061400"/>
<keyword evidence="1" id="KW-0547">Nucleotide-binding</keyword>
<dbReference type="InterPro" id="IPR003439">
    <property type="entry name" value="ABC_transporter-like_ATP-bd"/>
</dbReference>
<evidence type="ECO:0000256" key="2">
    <source>
        <dbReference type="ARBA" id="ARBA00022840"/>
    </source>
</evidence>
<gene>
    <name evidence="6" type="ORF">EAH_00061400</name>
</gene>
<dbReference type="PROSITE" id="PS00211">
    <property type="entry name" value="ABC_TRANSPORTER_1"/>
    <property type="match status" value="1"/>
</dbReference>
<feature type="signal peptide" evidence="4">
    <location>
        <begin position="1"/>
        <end position="29"/>
    </location>
</feature>
<dbReference type="SUPFAM" id="SSF52540">
    <property type="entry name" value="P-loop containing nucleoside triphosphate hydrolases"/>
    <property type="match status" value="1"/>
</dbReference>
<evidence type="ECO:0000313" key="6">
    <source>
        <dbReference type="EMBL" id="CDI81492.1"/>
    </source>
</evidence>
<organism evidence="6 7">
    <name type="scientific">Eimeria acervulina</name>
    <name type="common">Coccidian parasite</name>
    <dbReference type="NCBI Taxonomy" id="5801"/>
    <lineage>
        <taxon>Eukaryota</taxon>
        <taxon>Sar</taxon>
        <taxon>Alveolata</taxon>
        <taxon>Apicomplexa</taxon>
        <taxon>Conoidasida</taxon>
        <taxon>Coccidia</taxon>
        <taxon>Eucoccidiorida</taxon>
        <taxon>Eimeriorina</taxon>
        <taxon>Eimeriidae</taxon>
        <taxon>Eimeria</taxon>
    </lineage>
</organism>
<dbReference type="GeneID" id="25274210"/>
<sequence>MFICSHISKCFQLLLLLLLQLQQAPPAASFVVCSPGHPHNAAAAAAAAVAGAARAAAAAASLADGGLYSFSSSFSSFASKRCGVLTPPLQRHAAAFVGLPLSAAIQQQQQQQQQRASLSSLAAKPSTAANSDAANPNKQQQQQQQHEEQQQQQKLEALEILPPPSSSSSSNSNSSNTNTNNNNSSSKSSSSKISSSSSKNSSSSSKSSSSMRLSLLRDISGGYVLDKKSADKEQQDDDEDILLSVSDLEAVAAEDNEKILKGINLDIKQNEVHAVMGRNGSGKSTLSKVLAGSPSYKITKGTAKFKGFDLAKMSVDKISLLGVFLSFQYPIEIPMLSTFNMLKAAINERRRANEEDDITDAELEETLKPLAQLVDLPYSFLHRPLNYGFSGGEKKRNEIVQMLALKPSLVLLDEVDSGLDVDAFNIVAKAIKQY</sequence>
<dbReference type="InterPro" id="IPR010230">
    <property type="entry name" value="FeS-cluster_ATPase_SufC"/>
</dbReference>
<proteinExistence type="predicted"/>
<evidence type="ECO:0000256" key="3">
    <source>
        <dbReference type="SAM" id="MobiDB-lite"/>
    </source>
</evidence>
<dbReference type="Proteomes" id="UP000018050">
    <property type="component" value="Unassembled WGS sequence"/>
</dbReference>
<dbReference type="NCBIfam" id="TIGR01978">
    <property type="entry name" value="sufC"/>
    <property type="match status" value="1"/>
</dbReference>
<accession>U6GPH4</accession>
<dbReference type="OMA" id="HISKCFQ"/>
<dbReference type="PANTHER" id="PTHR43204">
    <property type="entry name" value="ABC TRANSPORTER I FAMILY MEMBER 6, CHLOROPLASTIC"/>
    <property type="match status" value="1"/>
</dbReference>
<protein>
    <submittedName>
        <fullName evidence="6">ABC transporter, putative</fullName>
    </submittedName>
</protein>
<dbReference type="InterPro" id="IPR027417">
    <property type="entry name" value="P-loop_NTPase"/>
</dbReference>
<feature type="non-terminal residue" evidence="6">
    <location>
        <position position="434"/>
    </location>
</feature>